<sequence>MVVGSIPIVHPIIPPPKPAGPAPQQRGAAFPEDAQRADYRAAVVDAKILDKPALKARKLTFEHLCRLYALDPQVCLFCVLRRLWPGARVDRDQMAQQSVSRRARDVAAGLEMGAFARAPVSSSRGS</sequence>
<dbReference type="EMBL" id="NRSJ01000043">
    <property type="protein sequence ID" value="MBK1706500.1"/>
    <property type="molecule type" value="Genomic_DNA"/>
</dbReference>
<proteinExistence type="predicted"/>
<accession>A0AAJ0U705</accession>
<reference evidence="2" key="2">
    <citation type="journal article" date="2020" name="Microorganisms">
        <title>Osmotic Adaptation and Compatible Solute Biosynthesis of Phototrophic Bacteria as Revealed from Genome Analyses.</title>
        <authorList>
            <person name="Imhoff J.F."/>
            <person name="Rahn T."/>
            <person name="Kunzel S."/>
            <person name="Keller A."/>
            <person name="Neulinger S.C."/>
        </authorList>
    </citation>
    <scope>NUCLEOTIDE SEQUENCE</scope>
    <source>
        <strain evidence="2">DSM 11080</strain>
    </source>
</reference>
<keyword evidence="3" id="KW-1185">Reference proteome</keyword>
<feature type="compositionally biased region" description="Low complexity" evidence="1">
    <location>
        <begin position="22"/>
        <end position="31"/>
    </location>
</feature>
<comment type="caution">
    <text evidence="2">The sequence shown here is derived from an EMBL/GenBank/DDBJ whole genome shotgun (WGS) entry which is preliminary data.</text>
</comment>
<dbReference type="RefSeq" id="WP_200347953.1">
    <property type="nucleotide sequence ID" value="NZ_NRSJ01000043.1"/>
</dbReference>
<feature type="region of interest" description="Disordered" evidence="1">
    <location>
        <begin position="13"/>
        <end position="34"/>
    </location>
</feature>
<organism evidence="2 3">
    <name type="scientific">Halochromatium glycolicum</name>
    <dbReference type="NCBI Taxonomy" id="85075"/>
    <lineage>
        <taxon>Bacteria</taxon>
        <taxon>Pseudomonadati</taxon>
        <taxon>Pseudomonadota</taxon>
        <taxon>Gammaproteobacteria</taxon>
        <taxon>Chromatiales</taxon>
        <taxon>Chromatiaceae</taxon>
        <taxon>Halochromatium</taxon>
    </lineage>
</organism>
<evidence type="ECO:0000313" key="2">
    <source>
        <dbReference type="EMBL" id="MBK1706500.1"/>
    </source>
</evidence>
<evidence type="ECO:0000313" key="3">
    <source>
        <dbReference type="Proteomes" id="UP001296776"/>
    </source>
</evidence>
<dbReference type="Proteomes" id="UP001296776">
    <property type="component" value="Unassembled WGS sequence"/>
</dbReference>
<dbReference type="AlphaFoldDB" id="A0AAJ0U705"/>
<reference evidence="2" key="1">
    <citation type="submission" date="2017-08" db="EMBL/GenBank/DDBJ databases">
        <authorList>
            <person name="Imhoff J.F."/>
            <person name="Rahn T."/>
            <person name="Kuenzel S."/>
            <person name="Neulinger S.C."/>
        </authorList>
    </citation>
    <scope>NUCLEOTIDE SEQUENCE</scope>
    <source>
        <strain evidence="2">DSM 11080</strain>
    </source>
</reference>
<evidence type="ECO:0000256" key="1">
    <source>
        <dbReference type="SAM" id="MobiDB-lite"/>
    </source>
</evidence>
<name>A0AAJ0U705_9GAMM</name>
<gene>
    <name evidence="2" type="ORF">CKO40_18590</name>
</gene>
<protein>
    <submittedName>
        <fullName evidence="2">Uncharacterized protein</fullName>
    </submittedName>
</protein>